<keyword evidence="2" id="KW-0813">Transport</keyword>
<dbReference type="RefSeq" id="WP_183540177.1">
    <property type="nucleotide sequence ID" value="NZ_JACHHV010000019.1"/>
</dbReference>
<accession>A0A841CAQ7</accession>
<evidence type="ECO:0000256" key="4">
    <source>
        <dbReference type="ARBA" id="ARBA00022692"/>
    </source>
</evidence>
<dbReference type="InterPro" id="IPR001708">
    <property type="entry name" value="YidC/ALB3/OXA1/COX18"/>
</dbReference>
<dbReference type="CDD" id="cd20070">
    <property type="entry name" value="5TM_YidC_Alb3"/>
    <property type="match status" value="1"/>
</dbReference>
<comment type="similarity">
    <text evidence="9">Belongs to the OXA1/ALB3/YidC family.</text>
</comment>
<evidence type="ECO:0000256" key="1">
    <source>
        <dbReference type="ARBA" id="ARBA00004651"/>
    </source>
</evidence>
<keyword evidence="12" id="KW-0732">Signal</keyword>
<comment type="caution">
    <text evidence="14">The sequence shown here is derived from an EMBL/GenBank/DDBJ whole genome shotgun (WGS) entry which is preliminary data.</text>
</comment>
<feature type="signal peptide" evidence="12">
    <location>
        <begin position="1"/>
        <end position="22"/>
    </location>
</feature>
<feature type="compositionally biased region" description="Basic and acidic residues" evidence="10">
    <location>
        <begin position="283"/>
        <end position="293"/>
    </location>
</feature>
<evidence type="ECO:0000256" key="5">
    <source>
        <dbReference type="ARBA" id="ARBA00022927"/>
    </source>
</evidence>
<evidence type="ECO:0000256" key="2">
    <source>
        <dbReference type="ARBA" id="ARBA00022448"/>
    </source>
</evidence>
<keyword evidence="7 11" id="KW-0472">Membrane</keyword>
<feature type="transmembrane region" description="Helical" evidence="11">
    <location>
        <begin position="147"/>
        <end position="170"/>
    </location>
</feature>
<dbReference type="GO" id="GO:0032977">
    <property type="term" value="F:membrane insertase activity"/>
    <property type="evidence" value="ECO:0007669"/>
    <property type="project" value="InterPro"/>
</dbReference>
<protein>
    <submittedName>
        <fullName evidence="14">YidC/Oxa1 family membrane protein insertase</fullName>
    </submittedName>
</protein>
<gene>
    <name evidence="14" type="ORF">HNQ37_001163</name>
</gene>
<dbReference type="AlphaFoldDB" id="A0A841CAQ7"/>
<dbReference type="InterPro" id="IPR047196">
    <property type="entry name" value="YidC_ALB_C"/>
</dbReference>
<evidence type="ECO:0000256" key="12">
    <source>
        <dbReference type="SAM" id="SignalP"/>
    </source>
</evidence>
<dbReference type="GO" id="GO:0015031">
    <property type="term" value="P:protein transport"/>
    <property type="evidence" value="ECO:0007669"/>
    <property type="project" value="UniProtKB-KW"/>
</dbReference>
<dbReference type="Pfam" id="PF02096">
    <property type="entry name" value="60KD_IMP"/>
    <property type="match status" value="1"/>
</dbReference>
<sequence>MKKLKKKLTLVGFAFSALVLLAGCVQTVKNSAGELVPTGQGWVYNILVRPMSAFVDLFAIHSDGTKWLDYGWAIIIVTLIIRLILLPLSLNQQYKSTYMQEKTAYLAPVFAPLNERMKRARANKDQQGMMEAQQALLKAQKDNGINMMASIGCLPILLQYPFFIALYNAARYTNGINSSTFFGINLGSSSGSWPGFVLIGLAAVFYALQSVIMYFGMPEEQRKQQKMMLIISPAMIVFFSFASPSGVTLYWVAGGLIIVLQQVIVTYFIKPRLKVKIDREFKENPPKMTDLPKDVTPVASSAKAISTNRKSSKAGRNAGRQKK</sequence>
<evidence type="ECO:0000256" key="8">
    <source>
        <dbReference type="ARBA" id="ARBA00023186"/>
    </source>
</evidence>
<feature type="transmembrane region" description="Helical" evidence="11">
    <location>
        <begin position="227"/>
        <end position="243"/>
    </location>
</feature>
<dbReference type="InterPro" id="IPR028055">
    <property type="entry name" value="YidC/Oxa/ALB_C"/>
</dbReference>
<evidence type="ECO:0000256" key="11">
    <source>
        <dbReference type="SAM" id="Phobius"/>
    </source>
</evidence>
<evidence type="ECO:0000256" key="9">
    <source>
        <dbReference type="RuleBase" id="RU003945"/>
    </source>
</evidence>
<dbReference type="PANTHER" id="PTHR12428">
    <property type="entry name" value="OXA1"/>
    <property type="match status" value="1"/>
</dbReference>
<dbReference type="PROSITE" id="PS51257">
    <property type="entry name" value="PROKAR_LIPOPROTEIN"/>
    <property type="match status" value="1"/>
</dbReference>
<dbReference type="GO" id="GO:0005886">
    <property type="term" value="C:plasma membrane"/>
    <property type="evidence" value="ECO:0007669"/>
    <property type="project" value="UniProtKB-SubCell"/>
</dbReference>
<evidence type="ECO:0000313" key="15">
    <source>
        <dbReference type="Proteomes" id="UP000562464"/>
    </source>
</evidence>
<evidence type="ECO:0000256" key="6">
    <source>
        <dbReference type="ARBA" id="ARBA00022989"/>
    </source>
</evidence>
<comment type="subcellular location">
    <subcellularLocation>
        <location evidence="1">Cell membrane</location>
        <topology evidence="1">Multi-pass membrane protein</topology>
    </subcellularLocation>
    <subcellularLocation>
        <location evidence="9">Membrane</location>
        <topology evidence="9">Multi-pass membrane protein</topology>
    </subcellularLocation>
</comment>
<keyword evidence="15" id="KW-1185">Reference proteome</keyword>
<feature type="region of interest" description="Disordered" evidence="10">
    <location>
        <begin position="283"/>
        <end position="323"/>
    </location>
</feature>
<evidence type="ECO:0000256" key="10">
    <source>
        <dbReference type="SAM" id="MobiDB-lite"/>
    </source>
</evidence>
<evidence type="ECO:0000259" key="13">
    <source>
        <dbReference type="Pfam" id="PF02096"/>
    </source>
</evidence>
<dbReference type="NCBIfam" id="TIGR03592">
    <property type="entry name" value="yidC_oxa1_cterm"/>
    <property type="match status" value="1"/>
</dbReference>
<evidence type="ECO:0000256" key="3">
    <source>
        <dbReference type="ARBA" id="ARBA00022475"/>
    </source>
</evidence>
<feature type="chain" id="PRO_5039731818" evidence="12">
    <location>
        <begin position="23"/>
        <end position="323"/>
    </location>
</feature>
<proteinExistence type="inferred from homology"/>
<name>A0A841CAQ7_9LACT</name>
<feature type="transmembrane region" description="Helical" evidence="11">
    <location>
        <begin position="70"/>
        <end position="90"/>
    </location>
</feature>
<keyword evidence="8" id="KW-0143">Chaperone</keyword>
<keyword evidence="5" id="KW-0653">Protein transport</keyword>
<dbReference type="Proteomes" id="UP000562464">
    <property type="component" value="Unassembled WGS sequence"/>
</dbReference>
<keyword evidence="6 11" id="KW-1133">Transmembrane helix</keyword>
<dbReference type="PANTHER" id="PTHR12428:SF65">
    <property type="entry name" value="CYTOCHROME C OXIDASE ASSEMBLY PROTEIN COX18, MITOCHONDRIAL"/>
    <property type="match status" value="1"/>
</dbReference>
<dbReference type="GO" id="GO:0051205">
    <property type="term" value="P:protein insertion into membrane"/>
    <property type="evidence" value="ECO:0007669"/>
    <property type="project" value="TreeGrafter"/>
</dbReference>
<evidence type="ECO:0000313" key="14">
    <source>
        <dbReference type="EMBL" id="MBB5888270.1"/>
    </source>
</evidence>
<evidence type="ECO:0000256" key="7">
    <source>
        <dbReference type="ARBA" id="ARBA00023136"/>
    </source>
</evidence>
<dbReference type="EMBL" id="JACHHV010000019">
    <property type="protein sequence ID" value="MBB5888270.1"/>
    <property type="molecule type" value="Genomic_DNA"/>
</dbReference>
<reference evidence="14 15" key="1">
    <citation type="submission" date="2020-08" db="EMBL/GenBank/DDBJ databases">
        <title>Genomic Encyclopedia of Type Strains, Phase IV (KMG-IV): sequencing the most valuable type-strain genomes for metagenomic binning, comparative biology and taxonomic classification.</title>
        <authorList>
            <person name="Goeker M."/>
        </authorList>
    </citation>
    <scope>NUCLEOTIDE SEQUENCE [LARGE SCALE GENOMIC DNA]</scope>
    <source>
        <strain evidence="14 15">DSM 14925</strain>
    </source>
</reference>
<feature type="transmembrane region" description="Helical" evidence="11">
    <location>
        <begin position="190"/>
        <end position="215"/>
    </location>
</feature>
<feature type="transmembrane region" description="Helical" evidence="11">
    <location>
        <begin position="249"/>
        <end position="269"/>
    </location>
</feature>
<organism evidence="14 15">
    <name type="scientific">Lactovum miscens</name>
    <dbReference type="NCBI Taxonomy" id="190387"/>
    <lineage>
        <taxon>Bacteria</taxon>
        <taxon>Bacillati</taxon>
        <taxon>Bacillota</taxon>
        <taxon>Bacilli</taxon>
        <taxon>Lactobacillales</taxon>
        <taxon>Streptococcaceae</taxon>
        <taxon>Lactovum</taxon>
    </lineage>
</organism>
<feature type="domain" description="Membrane insertase YidC/Oxa/ALB C-terminal" evidence="13">
    <location>
        <begin position="70"/>
        <end position="266"/>
    </location>
</feature>
<keyword evidence="4 9" id="KW-0812">Transmembrane</keyword>
<keyword evidence="3" id="KW-1003">Cell membrane</keyword>